<comment type="similarity">
    <text evidence="9">Belongs to the GSP H family.</text>
</comment>
<evidence type="ECO:0000256" key="4">
    <source>
        <dbReference type="ARBA" id="ARBA00022481"/>
    </source>
</evidence>
<evidence type="ECO:0000256" key="2">
    <source>
        <dbReference type="ARBA" id="ARBA00021549"/>
    </source>
</evidence>
<dbReference type="Proteomes" id="UP000238196">
    <property type="component" value="Unassembled WGS sequence"/>
</dbReference>
<dbReference type="OrthoDB" id="6120962at2"/>
<dbReference type="EMBL" id="PRLP01000026">
    <property type="protein sequence ID" value="PPC77774.1"/>
    <property type="molecule type" value="Genomic_DNA"/>
</dbReference>
<dbReference type="PROSITE" id="PS00409">
    <property type="entry name" value="PROKAR_NTER_METHYL"/>
    <property type="match status" value="1"/>
</dbReference>
<evidence type="ECO:0000259" key="12">
    <source>
        <dbReference type="Pfam" id="PF12019"/>
    </source>
</evidence>
<accession>A0A2S5KSF4</accession>
<name>A0A2S5KSF4_9PROT</name>
<dbReference type="Pfam" id="PF12019">
    <property type="entry name" value="GspH"/>
    <property type="match status" value="1"/>
</dbReference>
<evidence type="ECO:0000256" key="10">
    <source>
        <dbReference type="ARBA" id="ARBA00030775"/>
    </source>
</evidence>
<evidence type="ECO:0000256" key="8">
    <source>
        <dbReference type="ARBA" id="ARBA00023136"/>
    </source>
</evidence>
<dbReference type="InterPro" id="IPR045584">
    <property type="entry name" value="Pilin-like"/>
</dbReference>
<dbReference type="GO" id="GO:0005886">
    <property type="term" value="C:plasma membrane"/>
    <property type="evidence" value="ECO:0007669"/>
    <property type="project" value="UniProtKB-SubCell"/>
</dbReference>
<evidence type="ECO:0000256" key="5">
    <source>
        <dbReference type="ARBA" id="ARBA00022519"/>
    </source>
</evidence>
<evidence type="ECO:0000256" key="9">
    <source>
        <dbReference type="ARBA" id="ARBA00025772"/>
    </source>
</evidence>
<comment type="subcellular location">
    <subcellularLocation>
        <location evidence="1">Cell inner membrane</location>
        <topology evidence="1">Single-pass membrane protein</topology>
    </subcellularLocation>
</comment>
<feature type="transmembrane region" description="Helical" evidence="11">
    <location>
        <begin position="12"/>
        <end position="33"/>
    </location>
</feature>
<dbReference type="SUPFAM" id="SSF54523">
    <property type="entry name" value="Pili subunits"/>
    <property type="match status" value="1"/>
</dbReference>
<keyword evidence="3" id="KW-1003">Cell membrane</keyword>
<gene>
    <name evidence="13" type="ORF">C4K68_08720</name>
</gene>
<keyword evidence="6 11" id="KW-0812">Transmembrane</keyword>
<evidence type="ECO:0000313" key="13">
    <source>
        <dbReference type="EMBL" id="PPC77774.1"/>
    </source>
</evidence>
<evidence type="ECO:0000256" key="11">
    <source>
        <dbReference type="SAM" id="Phobius"/>
    </source>
</evidence>
<dbReference type="AlphaFoldDB" id="A0A2S5KSF4"/>
<sequence length="171" mass="17893">MRQGRNVTGFTLIEMMVTIAILAIVATIAIPGFTQMMLSYRTSSDADMLYRALLTARSAAVDKRANVVVCPSVDNVSCGSGANLVIFVDSDGNSKVTDSSELISVVGLNAATSNSTAIIFNRSGAVQSTVGNQSFLICHASSSKSVYRTVTVSLSGQVTQTTSTYSTSCPT</sequence>
<evidence type="ECO:0000313" key="14">
    <source>
        <dbReference type="Proteomes" id="UP000238196"/>
    </source>
</evidence>
<evidence type="ECO:0000256" key="1">
    <source>
        <dbReference type="ARBA" id="ARBA00004377"/>
    </source>
</evidence>
<keyword evidence="7 11" id="KW-1133">Transmembrane helix</keyword>
<comment type="caution">
    <text evidence="13">The sequence shown here is derived from an EMBL/GenBank/DDBJ whole genome shotgun (WGS) entry which is preliminary data.</text>
</comment>
<proteinExistence type="inferred from homology"/>
<protein>
    <recommendedName>
        <fullName evidence="2">Type II secretion system protein H</fullName>
    </recommendedName>
    <alternativeName>
        <fullName evidence="10">General secretion pathway protein H</fullName>
    </alternativeName>
</protein>
<dbReference type="Gene3D" id="3.55.40.10">
    <property type="entry name" value="minor pseudopilin epsh domain"/>
    <property type="match status" value="1"/>
</dbReference>
<keyword evidence="5" id="KW-0997">Cell inner membrane</keyword>
<evidence type="ECO:0000256" key="6">
    <source>
        <dbReference type="ARBA" id="ARBA00022692"/>
    </source>
</evidence>
<dbReference type="GO" id="GO:0015628">
    <property type="term" value="P:protein secretion by the type II secretion system"/>
    <property type="evidence" value="ECO:0007669"/>
    <property type="project" value="InterPro"/>
</dbReference>
<dbReference type="InterPro" id="IPR012902">
    <property type="entry name" value="N_methyl_site"/>
</dbReference>
<dbReference type="InterPro" id="IPR022346">
    <property type="entry name" value="T2SS_GspH"/>
</dbReference>
<dbReference type="GO" id="GO:0015627">
    <property type="term" value="C:type II protein secretion system complex"/>
    <property type="evidence" value="ECO:0007669"/>
    <property type="project" value="InterPro"/>
</dbReference>
<evidence type="ECO:0000256" key="7">
    <source>
        <dbReference type="ARBA" id="ARBA00022989"/>
    </source>
</evidence>
<keyword evidence="8 11" id="KW-0472">Membrane</keyword>
<dbReference type="Pfam" id="PF07963">
    <property type="entry name" value="N_methyl"/>
    <property type="match status" value="1"/>
</dbReference>
<dbReference type="NCBIfam" id="TIGR02532">
    <property type="entry name" value="IV_pilin_GFxxxE"/>
    <property type="match status" value="1"/>
</dbReference>
<reference evidence="13 14" key="1">
    <citation type="submission" date="2018-02" db="EMBL/GenBank/DDBJ databases">
        <title>novel marine gammaproteobacteria from coastal saline agro ecosystem.</title>
        <authorList>
            <person name="Krishnan R."/>
            <person name="Ramesh Kumar N."/>
        </authorList>
    </citation>
    <scope>NUCLEOTIDE SEQUENCE [LARGE SCALE GENOMIC DNA]</scope>
    <source>
        <strain evidence="13 14">228</strain>
    </source>
</reference>
<keyword evidence="4" id="KW-0488">Methylation</keyword>
<feature type="domain" description="General secretion pathway GspH" evidence="12">
    <location>
        <begin position="46"/>
        <end position="156"/>
    </location>
</feature>
<evidence type="ECO:0000256" key="3">
    <source>
        <dbReference type="ARBA" id="ARBA00022475"/>
    </source>
</evidence>
<organism evidence="13 14">
    <name type="scientific">Proteobacteria bacterium 228</name>
    <dbReference type="NCBI Taxonomy" id="2083153"/>
    <lineage>
        <taxon>Bacteria</taxon>
        <taxon>Pseudomonadati</taxon>
        <taxon>Pseudomonadota</taxon>
    </lineage>
</organism>